<protein>
    <submittedName>
        <fullName evidence="3">Uncharacterized protein</fullName>
    </submittedName>
</protein>
<keyword evidence="2" id="KW-0812">Transmembrane</keyword>
<name>A0ABW6PUB4_9NOCA</name>
<evidence type="ECO:0000256" key="2">
    <source>
        <dbReference type="SAM" id="Phobius"/>
    </source>
</evidence>
<evidence type="ECO:0000313" key="4">
    <source>
        <dbReference type="Proteomes" id="UP001601444"/>
    </source>
</evidence>
<reference evidence="3 4" key="1">
    <citation type="submission" date="2024-10" db="EMBL/GenBank/DDBJ databases">
        <title>The Natural Products Discovery Center: Release of the First 8490 Sequenced Strains for Exploring Actinobacteria Biosynthetic Diversity.</title>
        <authorList>
            <person name="Kalkreuter E."/>
            <person name="Kautsar S.A."/>
            <person name="Yang D."/>
            <person name="Bader C.D."/>
            <person name="Teijaro C.N."/>
            <person name="Fluegel L."/>
            <person name="Davis C.M."/>
            <person name="Simpson J.R."/>
            <person name="Lauterbach L."/>
            <person name="Steele A.D."/>
            <person name="Gui C."/>
            <person name="Meng S."/>
            <person name="Li G."/>
            <person name="Viehrig K."/>
            <person name="Ye F."/>
            <person name="Su P."/>
            <person name="Kiefer A.F."/>
            <person name="Nichols A."/>
            <person name="Cepeda A.J."/>
            <person name="Yan W."/>
            <person name="Fan B."/>
            <person name="Jiang Y."/>
            <person name="Adhikari A."/>
            <person name="Zheng C.-J."/>
            <person name="Schuster L."/>
            <person name="Cowan T.M."/>
            <person name="Smanski M.J."/>
            <person name="Chevrette M.G."/>
            <person name="De Carvalho L.P.S."/>
            <person name="Shen B."/>
        </authorList>
    </citation>
    <scope>NUCLEOTIDE SEQUENCE [LARGE SCALE GENOMIC DNA]</scope>
    <source>
        <strain evidence="3 4">NPDC004045</strain>
    </source>
</reference>
<evidence type="ECO:0000313" key="3">
    <source>
        <dbReference type="EMBL" id="MFF0545788.1"/>
    </source>
</evidence>
<feature type="transmembrane region" description="Helical" evidence="2">
    <location>
        <begin position="77"/>
        <end position="99"/>
    </location>
</feature>
<organism evidence="3 4">
    <name type="scientific">Nocardia thailandica</name>
    <dbReference type="NCBI Taxonomy" id="257275"/>
    <lineage>
        <taxon>Bacteria</taxon>
        <taxon>Bacillati</taxon>
        <taxon>Actinomycetota</taxon>
        <taxon>Actinomycetes</taxon>
        <taxon>Mycobacteriales</taxon>
        <taxon>Nocardiaceae</taxon>
        <taxon>Nocardia</taxon>
    </lineage>
</organism>
<comment type="caution">
    <text evidence="3">The sequence shown here is derived from an EMBL/GenBank/DDBJ whole genome shotgun (WGS) entry which is preliminary data.</text>
</comment>
<keyword evidence="2" id="KW-1133">Transmembrane helix</keyword>
<dbReference type="RefSeq" id="WP_387702224.1">
    <property type="nucleotide sequence ID" value="NZ_JBIAMX010000016.1"/>
</dbReference>
<evidence type="ECO:0000256" key="1">
    <source>
        <dbReference type="SAM" id="MobiDB-lite"/>
    </source>
</evidence>
<keyword evidence="2" id="KW-0472">Membrane</keyword>
<keyword evidence="4" id="KW-1185">Reference proteome</keyword>
<gene>
    <name evidence="3" type="ORF">ACFYTF_23400</name>
</gene>
<dbReference type="Proteomes" id="UP001601444">
    <property type="component" value="Unassembled WGS sequence"/>
</dbReference>
<feature type="region of interest" description="Disordered" evidence="1">
    <location>
        <begin position="1"/>
        <end position="27"/>
    </location>
</feature>
<feature type="compositionally biased region" description="Polar residues" evidence="1">
    <location>
        <begin position="11"/>
        <end position="23"/>
    </location>
</feature>
<accession>A0ABW6PUB4</accession>
<dbReference type="EMBL" id="JBIAMX010000016">
    <property type="protein sequence ID" value="MFF0545788.1"/>
    <property type="molecule type" value="Genomic_DNA"/>
</dbReference>
<feature type="transmembrane region" description="Helical" evidence="2">
    <location>
        <begin position="36"/>
        <end position="65"/>
    </location>
</feature>
<sequence>MTWSDRKGSAMRTSMGKSGSLEGNTRGVRVRSGRPLPISVLLTGAMVLTAAGLGLAGPVGAAFLISRHGAARGTAVTASLTLAAVAVLVALLSAALLFARAWSRRAAARPARVSGARRVLPAGAARVRLGRVPTARLGHPA</sequence>
<proteinExistence type="predicted"/>